<dbReference type="PANTHER" id="PTHR44083">
    <property type="entry name" value="TOPLESS-RELATED PROTEIN 1-RELATED"/>
    <property type="match status" value="1"/>
</dbReference>
<dbReference type="InterPro" id="IPR001680">
    <property type="entry name" value="WD40_rpt"/>
</dbReference>
<dbReference type="FunFam" id="2.130.10.10:FF:000558">
    <property type="entry name" value="Topless-related protein 1"/>
    <property type="match status" value="1"/>
</dbReference>
<feature type="repeat" description="WD" evidence="3">
    <location>
        <begin position="127"/>
        <end position="170"/>
    </location>
</feature>
<evidence type="ECO:0000313" key="4">
    <source>
        <dbReference type="EMBL" id="KAK7260339.1"/>
    </source>
</evidence>
<keyword evidence="5" id="KW-1185">Reference proteome</keyword>
<evidence type="ECO:0000256" key="2">
    <source>
        <dbReference type="ARBA" id="ARBA00022737"/>
    </source>
</evidence>
<dbReference type="Proteomes" id="UP001372338">
    <property type="component" value="Unassembled WGS sequence"/>
</dbReference>
<dbReference type="EMBL" id="JAYWIO010000005">
    <property type="protein sequence ID" value="KAK7260339.1"/>
    <property type="molecule type" value="Genomic_DNA"/>
</dbReference>
<dbReference type="InterPro" id="IPR027728">
    <property type="entry name" value="Topless_fam"/>
</dbReference>
<dbReference type="SMART" id="SM00320">
    <property type="entry name" value="WD40"/>
    <property type="match status" value="6"/>
</dbReference>
<evidence type="ECO:0000256" key="1">
    <source>
        <dbReference type="ARBA" id="ARBA00022574"/>
    </source>
</evidence>
<sequence>MITVEPFNAPDDIPKTVVRTLNQGSSPMSMDFHPVQQSLLLVGTNVGDIALLEVGSREPLVLRNFKVWDLGACSMPFQAALVKDPGVSVNRVIWSPDGALFGVAYSRHIVQIYSYHGGEEVRNHLEIDAHVGGVNDLAFSHPNKQLCVITCGDDKTIKVWDAATGARQYTFEGHEAPVYSVCPHYKENIQFFFSAALGGKIKAWLYDNLGSRVDYDAPGRWCTTMAYSADGTRLFSCGTSKDGESSIVEWNENDGAVKRTYQGFRKRSLGVVQFDTTKNRFLAAGDDFSIKFWDMDNVQLLTTVDAEGGLPPSPRIRFNKDGSLLAVSANENGIKVLANGDGIHLLRTLENSSLYDASRTSEAMAKPTINPISATAAAATSAWD</sequence>
<reference evidence="4 5" key="1">
    <citation type="submission" date="2024-01" db="EMBL/GenBank/DDBJ databases">
        <title>The genomes of 5 underutilized Papilionoideae crops provide insights into root nodulation and disease resistanc.</title>
        <authorList>
            <person name="Yuan L."/>
        </authorList>
    </citation>
    <scope>NUCLEOTIDE SEQUENCE [LARGE SCALE GENOMIC DNA]</scope>
    <source>
        <strain evidence="4">ZHUSHIDOU_FW_LH</strain>
        <tissue evidence="4">Leaf</tissue>
    </source>
</reference>
<protein>
    <submittedName>
        <fullName evidence="4">Uncharacterized protein</fullName>
    </submittedName>
</protein>
<gene>
    <name evidence="4" type="ORF">RIF29_26305</name>
</gene>
<proteinExistence type="predicted"/>
<feature type="repeat" description="WD" evidence="3">
    <location>
        <begin position="272"/>
        <end position="303"/>
    </location>
</feature>
<dbReference type="Pfam" id="PF00400">
    <property type="entry name" value="WD40"/>
    <property type="match status" value="2"/>
</dbReference>
<dbReference type="AlphaFoldDB" id="A0AAN9EMI8"/>
<evidence type="ECO:0000256" key="3">
    <source>
        <dbReference type="PROSITE-ProRule" id="PRU00221"/>
    </source>
</evidence>
<keyword evidence="1 3" id="KW-0853">WD repeat</keyword>
<keyword evidence="2" id="KW-0677">Repeat</keyword>
<accession>A0AAN9EMI8</accession>
<dbReference type="InterPro" id="IPR036322">
    <property type="entry name" value="WD40_repeat_dom_sf"/>
</dbReference>
<dbReference type="PROSITE" id="PS00678">
    <property type="entry name" value="WD_REPEATS_1"/>
    <property type="match status" value="1"/>
</dbReference>
<organism evidence="4 5">
    <name type="scientific">Crotalaria pallida</name>
    <name type="common">Smooth rattlebox</name>
    <name type="synonym">Crotalaria striata</name>
    <dbReference type="NCBI Taxonomy" id="3830"/>
    <lineage>
        <taxon>Eukaryota</taxon>
        <taxon>Viridiplantae</taxon>
        <taxon>Streptophyta</taxon>
        <taxon>Embryophyta</taxon>
        <taxon>Tracheophyta</taxon>
        <taxon>Spermatophyta</taxon>
        <taxon>Magnoliopsida</taxon>
        <taxon>eudicotyledons</taxon>
        <taxon>Gunneridae</taxon>
        <taxon>Pentapetalae</taxon>
        <taxon>rosids</taxon>
        <taxon>fabids</taxon>
        <taxon>Fabales</taxon>
        <taxon>Fabaceae</taxon>
        <taxon>Papilionoideae</taxon>
        <taxon>50 kb inversion clade</taxon>
        <taxon>genistoids sensu lato</taxon>
        <taxon>core genistoids</taxon>
        <taxon>Crotalarieae</taxon>
        <taxon>Crotalaria</taxon>
    </lineage>
</organism>
<comment type="caution">
    <text evidence="4">The sequence shown here is derived from an EMBL/GenBank/DDBJ whole genome shotgun (WGS) entry which is preliminary data.</text>
</comment>
<name>A0AAN9EMI8_CROPI</name>
<evidence type="ECO:0000313" key="5">
    <source>
        <dbReference type="Proteomes" id="UP001372338"/>
    </source>
</evidence>
<dbReference type="InterPro" id="IPR019775">
    <property type="entry name" value="WD40_repeat_CS"/>
</dbReference>
<dbReference type="GO" id="GO:0006355">
    <property type="term" value="P:regulation of DNA-templated transcription"/>
    <property type="evidence" value="ECO:0007669"/>
    <property type="project" value="InterPro"/>
</dbReference>
<dbReference type="PANTHER" id="PTHR44083:SF45">
    <property type="entry name" value="TOPLESS-RELATED PROTEIN 1"/>
    <property type="match status" value="1"/>
</dbReference>
<dbReference type="Gene3D" id="2.130.10.10">
    <property type="entry name" value="YVTN repeat-like/Quinoprotein amine dehydrogenase"/>
    <property type="match status" value="2"/>
</dbReference>
<dbReference type="SUPFAM" id="SSF50978">
    <property type="entry name" value="WD40 repeat-like"/>
    <property type="match status" value="1"/>
</dbReference>
<dbReference type="InterPro" id="IPR015943">
    <property type="entry name" value="WD40/YVTN_repeat-like_dom_sf"/>
</dbReference>
<dbReference type="PROSITE" id="PS50082">
    <property type="entry name" value="WD_REPEATS_2"/>
    <property type="match status" value="2"/>
</dbReference>